<evidence type="ECO:0000313" key="1">
    <source>
        <dbReference type="EMBL" id="EIG52877.1"/>
    </source>
</evidence>
<organism evidence="1">
    <name type="scientific">Desulfovibrio sp. U5L</name>
    <dbReference type="NCBI Taxonomy" id="596152"/>
    <lineage>
        <taxon>Bacteria</taxon>
        <taxon>Pseudomonadati</taxon>
        <taxon>Thermodesulfobacteriota</taxon>
        <taxon>Desulfovibrionia</taxon>
        <taxon>Desulfovibrionales</taxon>
        <taxon>Desulfovibrionaceae</taxon>
        <taxon>Desulfovibrio</taxon>
    </lineage>
</organism>
<sequence length="53" mass="5971">MNALRLAAVILARDALIGLVASLGWPRWPWASRAVDRCEVVAEGLRERREARE</sequence>
<gene>
    <name evidence="1" type="ORF">DesU5LDRAFT_1177</name>
</gene>
<dbReference type="STRING" id="596152.DesU5LDRAFT_1177"/>
<proteinExistence type="predicted"/>
<name>I2PZC1_9BACT</name>
<dbReference type="eggNOG" id="ENOG50318XT">
    <property type="taxonomic scope" value="Bacteria"/>
</dbReference>
<dbReference type="AlphaFoldDB" id="I2PZC1"/>
<dbReference type="HOGENOM" id="CLU_3060946_0_0_7"/>
<reference evidence="1" key="1">
    <citation type="submission" date="2011-11" db="EMBL/GenBank/DDBJ databases">
        <title>Improved High-Quality Draft sequence of Desulfovibrio sp. U5L.</title>
        <authorList>
            <consortium name="US DOE Joint Genome Institute"/>
            <person name="Lucas S."/>
            <person name="Han J."/>
            <person name="Lapidus A."/>
            <person name="Cheng J.-F."/>
            <person name="Goodwin L."/>
            <person name="Pitluck S."/>
            <person name="Peters L."/>
            <person name="Ovchinnikova G."/>
            <person name="Held B."/>
            <person name="Detter J.C."/>
            <person name="Han C."/>
            <person name="Tapia R."/>
            <person name="Land M."/>
            <person name="Hauser L."/>
            <person name="Kyrpides N."/>
            <person name="Ivanova N."/>
            <person name="Pagani I."/>
            <person name="Gabster J."/>
            <person name="Walker C."/>
            <person name="Stolyar S."/>
            <person name="Stahl D."/>
            <person name="Arkin A."/>
            <person name="Dehal P."/>
            <person name="Hazen T."/>
            <person name="Woyke T."/>
        </authorList>
    </citation>
    <scope>NUCLEOTIDE SEQUENCE [LARGE SCALE GENOMIC DNA]</scope>
    <source>
        <strain evidence="1">U5L</strain>
    </source>
</reference>
<dbReference type="EMBL" id="JH600068">
    <property type="protein sequence ID" value="EIG52877.1"/>
    <property type="molecule type" value="Genomic_DNA"/>
</dbReference>
<protein>
    <submittedName>
        <fullName evidence="1">Uncharacterized protein</fullName>
    </submittedName>
</protein>
<accession>I2PZC1</accession>